<dbReference type="Pfam" id="PF02036">
    <property type="entry name" value="SCP2"/>
    <property type="match status" value="1"/>
</dbReference>
<dbReference type="Gene3D" id="3.30.1050.10">
    <property type="entry name" value="SCP2 sterol-binding domain"/>
    <property type="match status" value="1"/>
</dbReference>
<sequence length="116" mass="13081">MSEAKEMIKKMCEIQNNDPEIQKAMAGWKGVVQYSLGEEEFYVEYTPDGKCQFNEGKSSSPTFTIVASPELWANVLKGKEDPVAAFMMGKYKIQGNIMEAQRLAGVVKKFQAKYKL</sequence>
<organism evidence="2">
    <name type="scientific">Archaeoglobus fulgidus</name>
    <dbReference type="NCBI Taxonomy" id="2234"/>
    <lineage>
        <taxon>Archaea</taxon>
        <taxon>Methanobacteriati</taxon>
        <taxon>Methanobacteriota</taxon>
        <taxon>Archaeoglobi</taxon>
        <taxon>Archaeoglobales</taxon>
        <taxon>Archaeoglobaceae</taxon>
        <taxon>Archaeoglobus</taxon>
    </lineage>
</organism>
<feature type="domain" description="SCP2" evidence="1">
    <location>
        <begin position="13"/>
        <end position="108"/>
    </location>
</feature>
<accession>A0A7J2TK77</accession>
<dbReference type="AlphaFoldDB" id="A0A7J2TK77"/>
<evidence type="ECO:0000259" key="1">
    <source>
        <dbReference type="Pfam" id="PF02036"/>
    </source>
</evidence>
<name>A0A7J2TK77_ARCFL</name>
<comment type="caution">
    <text evidence="2">The sequence shown here is derived from an EMBL/GenBank/DDBJ whole genome shotgun (WGS) entry which is preliminary data.</text>
</comment>
<dbReference type="EMBL" id="DSLA01000116">
    <property type="protein sequence ID" value="HEH35975.1"/>
    <property type="molecule type" value="Genomic_DNA"/>
</dbReference>
<evidence type="ECO:0000313" key="2">
    <source>
        <dbReference type="EMBL" id="HEH35975.1"/>
    </source>
</evidence>
<dbReference type="InterPro" id="IPR036527">
    <property type="entry name" value="SCP2_sterol-bd_dom_sf"/>
</dbReference>
<gene>
    <name evidence="2" type="ORF">ENP88_07560</name>
</gene>
<protein>
    <submittedName>
        <fullName evidence="2">Sterol carrier protein</fullName>
    </submittedName>
</protein>
<proteinExistence type="predicted"/>
<dbReference type="SUPFAM" id="SSF55718">
    <property type="entry name" value="SCP-like"/>
    <property type="match status" value="1"/>
</dbReference>
<reference evidence="2" key="1">
    <citation type="journal article" date="2020" name="mSystems">
        <title>Genome- and Community-Level Interaction Insights into Carbon Utilization and Element Cycling Functions of Hydrothermarchaeota in Hydrothermal Sediment.</title>
        <authorList>
            <person name="Zhou Z."/>
            <person name="Liu Y."/>
            <person name="Xu W."/>
            <person name="Pan J."/>
            <person name="Luo Z.H."/>
            <person name="Li M."/>
        </authorList>
    </citation>
    <scope>NUCLEOTIDE SEQUENCE [LARGE SCALE GENOMIC DNA]</scope>
    <source>
        <strain evidence="2">SpSt-26</strain>
    </source>
</reference>
<dbReference type="InterPro" id="IPR003033">
    <property type="entry name" value="SCP2_sterol-bd_dom"/>
</dbReference>